<keyword evidence="3 7" id="KW-0812">Transmembrane</keyword>
<comment type="caution">
    <text evidence="8">The sequence shown here is derived from an EMBL/GenBank/DDBJ whole genome shotgun (WGS) entry which is preliminary data.</text>
</comment>
<name>A0A9D3M8F8_ANGAN</name>
<feature type="transmembrane region" description="Helical" evidence="7">
    <location>
        <begin position="193"/>
        <end position="214"/>
    </location>
</feature>
<evidence type="ECO:0000256" key="1">
    <source>
        <dbReference type="ARBA" id="ARBA00004141"/>
    </source>
</evidence>
<dbReference type="Proteomes" id="UP001044222">
    <property type="component" value="Chromosome 9"/>
</dbReference>
<evidence type="ECO:0000256" key="4">
    <source>
        <dbReference type="ARBA" id="ARBA00022989"/>
    </source>
</evidence>
<evidence type="ECO:0000256" key="3">
    <source>
        <dbReference type="ARBA" id="ARBA00022692"/>
    </source>
</evidence>
<evidence type="ECO:0000256" key="2">
    <source>
        <dbReference type="ARBA" id="ARBA00009565"/>
    </source>
</evidence>
<evidence type="ECO:0000256" key="6">
    <source>
        <dbReference type="SAM" id="MobiDB-lite"/>
    </source>
</evidence>
<dbReference type="PANTHER" id="PTHR23320:SF128">
    <property type="entry name" value="MEMBRANE-SPANNING 4-DOMAINS SUBFAMILY A MEMBER 4A"/>
    <property type="match status" value="1"/>
</dbReference>
<sequence length="262" mass="27639">MSVSVTTANGLVIVTQVFKQGEQLNIPMNSIAAPAVPAAAKPVESVEPSSPVSPMTKKFLQGQPKQLGIVQIITGLVIVALGFMLVWQNPMWGAPIWSGSVFVLSGIISAIAHRGTRPCLIKCSLALNVLSCVAAVAAIAIVTVHLITVRPDDSGCEDKRESSYRSFYDNDNYYYMCQEMFWKYTIVLDGVRGLLLVLSALQLAVAVSGAVYAGQASCSSSAPKPTVVVIEKPAIGAGDHYGSDEALLGSDDAPGNPPPYDA</sequence>
<keyword evidence="5 7" id="KW-0472">Membrane</keyword>
<accession>A0A9D3M8F8</accession>
<dbReference type="GO" id="GO:0016020">
    <property type="term" value="C:membrane"/>
    <property type="evidence" value="ECO:0007669"/>
    <property type="project" value="UniProtKB-SubCell"/>
</dbReference>
<keyword evidence="9" id="KW-1185">Reference proteome</keyword>
<comment type="subcellular location">
    <subcellularLocation>
        <location evidence="1">Membrane</location>
        <topology evidence="1">Multi-pass membrane protein</topology>
    </subcellularLocation>
</comment>
<evidence type="ECO:0000313" key="9">
    <source>
        <dbReference type="Proteomes" id="UP001044222"/>
    </source>
</evidence>
<proteinExistence type="inferred from homology"/>
<feature type="region of interest" description="Disordered" evidence="6">
    <location>
        <begin position="241"/>
        <end position="262"/>
    </location>
</feature>
<keyword evidence="4 7" id="KW-1133">Transmembrane helix</keyword>
<feature type="transmembrane region" description="Helical" evidence="7">
    <location>
        <begin position="67"/>
        <end position="88"/>
    </location>
</feature>
<feature type="transmembrane region" description="Helical" evidence="7">
    <location>
        <begin position="125"/>
        <end position="147"/>
    </location>
</feature>
<dbReference type="InterPro" id="IPR007237">
    <property type="entry name" value="CD20-like"/>
</dbReference>
<evidence type="ECO:0000313" key="8">
    <source>
        <dbReference type="EMBL" id="KAG5842763.1"/>
    </source>
</evidence>
<dbReference type="PANTHER" id="PTHR23320">
    <property type="entry name" value="MEMBRANE-SPANNING 4-DOMAINS SUBFAMILY A MS4A -RELATED"/>
    <property type="match status" value="1"/>
</dbReference>
<dbReference type="Pfam" id="PF04103">
    <property type="entry name" value="CD20"/>
    <property type="match status" value="1"/>
</dbReference>
<evidence type="ECO:0000256" key="7">
    <source>
        <dbReference type="SAM" id="Phobius"/>
    </source>
</evidence>
<dbReference type="InterPro" id="IPR030417">
    <property type="entry name" value="MS4A"/>
</dbReference>
<feature type="transmembrane region" description="Helical" evidence="7">
    <location>
        <begin position="94"/>
        <end position="113"/>
    </location>
</feature>
<gene>
    <name evidence="8" type="ORF">ANANG_G00181180</name>
</gene>
<protein>
    <submittedName>
        <fullName evidence="8">Uncharacterized protein</fullName>
    </submittedName>
</protein>
<reference evidence="8" key="1">
    <citation type="submission" date="2021-01" db="EMBL/GenBank/DDBJ databases">
        <title>A chromosome-scale assembly of European eel, Anguilla anguilla.</title>
        <authorList>
            <person name="Henkel C."/>
            <person name="Jong-Raadsen S.A."/>
            <person name="Dufour S."/>
            <person name="Weltzien F.-A."/>
            <person name="Palstra A.P."/>
            <person name="Pelster B."/>
            <person name="Spaink H.P."/>
            <person name="Van Den Thillart G.E."/>
            <person name="Jansen H."/>
            <person name="Zahm M."/>
            <person name="Klopp C."/>
            <person name="Cedric C."/>
            <person name="Louis A."/>
            <person name="Berthelot C."/>
            <person name="Parey E."/>
            <person name="Roest Crollius H."/>
            <person name="Montfort J."/>
            <person name="Robinson-Rechavi M."/>
            <person name="Bucao C."/>
            <person name="Bouchez O."/>
            <person name="Gislard M."/>
            <person name="Lluch J."/>
            <person name="Milhes M."/>
            <person name="Lampietro C."/>
            <person name="Lopez Roques C."/>
            <person name="Donnadieu C."/>
            <person name="Braasch I."/>
            <person name="Desvignes T."/>
            <person name="Postlethwait J."/>
            <person name="Bobe J."/>
            <person name="Guiguen Y."/>
            <person name="Dirks R."/>
        </authorList>
    </citation>
    <scope>NUCLEOTIDE SEQUENCE</scope>
    <source>
        <strain evidence="8">Tag_6206</strain>
        <tissue evidence="8">Liver</tissue>
    </source>
</reference>
<evidence type="ECO:0000256" key="5">
    <source>
        <dbReference type="ARBA" id="ARBA00023136"/>
    </source>
</evidence>
<comment type="similarity">
    <text evidence="2">Belongs to the MS4A family.</text>
</comment>
<dbReference type="EMBL" id="JAFIRN010000009">
    <property type="protein sequence ID" value="KAG5842763.1"/>
    <property type="molecule type" value="Genomic_DNA"/>
</dbReference>
<organism evidence="8 9">
    <name type="scientific">Anguilla anguilla</name>
    <name type="common">European freshwater eel</name>
    <name type="synonym">Muraena anguilla</name>
    <dbReference type="NCBI Taxonomy" id="7936"/>
    <lineage>
        <taxon>Eukaryota</taxon>
        <taxon>Metazoa</taxon>
        <taxon>Chordata</taxon>
        <taxon>Craniata</taxon>
        <taxon>Vertebrata</taxon>
        <taxon>Euteleostomi</taxon>
        <taxon>Actinopterygii</taxon>
        <taxon>Neopterygii</taxon>
        <taxon>Teleostei</taxon>
        <taxon>Anguilliformes</taxon>
        <taxon>Anguillidae</taxon>
        <taxon>Anguilla</taxon>
    </lineage>
</organism>
<dbReference type="AlphaFoldDB" id="A0A9D3M8F8"/>